<feature type="transmembrane region" description="Helical" evidence="7">
    <location>
        <begin position="115"/>
        <end position="135"/>
    </location>
</feature>
<keyword evidence="10" id="KW-1185">Reference proteome</keyword>
<dbReference type="RefSeq" id="WP_249296210.1">
    <property type="nucleotide sequence ID" value="NZ_JACRSV010000005.1"/>
</dbReference>
<feature type="domain" description="ABC transmembrane type-1" evidence="8">
    <location>
        <begin position="78"/>
        <end position="301"/>
    </location>
</feature>
<evidence type="ECO:0000313" key="10">
    <source>
        <dbReference type="Proteomes" id="UP000610760"/>
    </source>
</evidence>
<dbReference type="InterPro" id="IPR035906">
    <property type="entry name" value="MetI-like_sf"/>
</dbReference>
<evidence type="ECO:0000256" key="5">
    <source>
        <dbReference type="ARBA" id="ARBA00022989"/>
    </source>
</evidence>
<keyword evidence="2 7" id="KW-0813">Transport</keyword>
<evidence type="ECO:0000256" key="2">
    <source>
        <dbReference type="ARBA" id="ARBA00022448"/>
    </source>
</evidence>
<name>A0A926E614_9FIRM</name>
<dbReference type="InterPro" id="IPR051393">
    <property type="entry name" value="ABC_transporter_permease"/>
</dbReference>
<feature type="transmembrane region" description="Helical" evidence="7">
    <location>
        <begin position="282"/>
        <end position="308"/>
    </location>
</feature>
<dbReference type="GO" id="GO:0005886">
    <property type="term" value="C:plasma membrane"/>
    <property type="evidence" value="ECO:0007669"/>
    <property type="project" value="UniProtKB-SubCell"/>
</dbReference>
<dbReference type="Proteomes" id="UP000610760">
    <property type="component" value="Unassembled WGS sequence"/>
</dbReference>
<organism evidence="9 10">
    <name type="scientific">Fumia xinanensis</name>
    <dbReference type="NCBI Taxonomy" id="2763659"/>
    <lineage>
        <taxon>Bacteria</taxon>
        <taxon>Bacillati</taxon>
        <taxon>Bacillota</taxon>
        <taxon>Clostridia</taxon>
        <taxon>Eubacteriales</taxon>
        <taxon>Oscillospiraceae</taxon>
        <taxon>Fumia</taxon>
    </lineage>
</organism>
<evidence type="ECO:0000259" key="8">
    <source>
        <dbReference type="PROSITE" id="PS50928"/>
    </source>
</evidence>
<keyword evidence="3" id="KW-1003">Cell membrane</keyword>
<evidence type="ECO:0000256" key="7">
    <source>
        <dbReference type="RuleBase" id="RU363032"/>
    </source>
</evidence>
<feature type="transmembrane region" description="Helical" evidence="7">
    <location>
        <begin position="20"/>
        <end position="41"/>
    </location>
</feature>
<dbReference type="SUPFAM" id="SSF161098">
    <property type="entry name" value="MetI-like"/>
    <property type="match status" value="1"/>
</dbReference>
<comment type="similarity">
    <text evidence="7">Belongs to the binding-protein-dependent transport system permease family.</text>
</comment>
<dbReference type="SUPFAM" id="SSF160964">
    <property type="entry name" value="MalF N-terminal region-like"/>
    <property type="match status" value="1"/>
</dbReference>
<protein>
    <submittedName>
        <fullName evidence="9">Sugar ABC transporter permease</fullName>
    </submittedName>
</protein>
<comment type="subcellular location">
    <subcellularLocation>
        <location evidence="1 7">Cell membrane</location>
        <topology evidence="1 7">Multi-pass membrane protein</topology>
    </subcellularLocation>
</comment>
<dbReference type="CDD" id="cd06261">
    <property type="entry name" value="TM_PBP2"/>
    <property type="match status" value="1"/>
</dbReference>
<evidence type="ECO:0000256" key="4">
    <source>
        <dbReference type="ARBA" id="ARBA00022692"/>
    </source>
</evidence>
<comment type="caution">
    <text evidence="9">The sequence shown here is derived from an EMBL/GenBank/DDBJ whole genome shotgun (WGS) entry which is preliminary data.</text>
</comment>
<dbReference type="InterPro" id="IPR000515">
    <property type="entry name" value="MetI-like"/>
</dbReference>
<accession>A0A926E614</accession>
<dbReference type="Gene3D" id="1.10.3720.10">
    <property type="entry name" value="MetI-like"/>
    <property type="match status" value="1"/>
</dbReference>
<evidence type="ECO:0000313" key="9">
    <source>
        <dbReference type="EMBL" id="MBC8560917.1"/>
    </source>
</evidence>
<gene>
    <name evidence="9" type="ORF">H8710_12655</name>
</gene>
<dbReference type="PANTHER" id="PTHR30193">
    <property type="entry name" value="ABC TRANSPORTER PERMEASE PROTEIN"/>
    <property type="match status" value="1"/>
</dbReference>
<dbReference type="PROSITE" id="PS50928">
    <property type="entry name" value="ABC_TM1"/>
    <property type="match status" value="1"/>
</dbReference>
<evidence type="ECO:0000256" key="6">
    <source>
        <dbReference type="ARBA" id="ARBA00023136"/>
    </source>
</evidence>
<dbReference type="EMBL" id="JACRSV010000005">
    <property type="protein sequence ID" value="MBC8560917.1"/>
    <property type="molecule type" value="Genomic_DNA"/>
</dbReference>
<keyword evidence="5 7" id="KW-1133">Transmembrane helix</keyword>
<dbReference type="PANTHER" id="PTHR30193:SF1">
    <property type="entry name" value="ABC TRANSPORTER PERMEASE PROTEIN YESP-RELATED"/>
    <property type="match status" value="1"/>
</dbReference>
<dbReference type="Pfam" id="PF00528">
    <property type="entry name" value="BPD_transp_1"/>
    <property type="match status" value="1"/>
</dbReference>
<dbReference type="GO" id="GO:0055085">
    <property type="term" value="P:transmembrane transport"/>
    <property type="evidence" value="ECO:0007669"/>
    <property type="project" value="InterPro"/>
</dbReference>
<keyword evidence="6 7" id="KW-0472">Membrane</keyword>
<keyword evidence="4 7" id="KW-0812">Transmembrane</keyword>
<dbReference type="AlphaFoldDB" id="A0A926E614"/>
<feature type="transmembrane region" description="Helical" evidence="7">
    <location>
        <begin position="170"/>
        <end position="190"/>
    </location>
</feature>
<reference evidence="9" key="1">
    <citation type="submission" date="2020-08" db="EMBL/GenBank/DDBJ databases">
        <title>Genome public.</title>
        <authorList>
            <person name="Liu C."/>
            <person name="Sun Q."/>
        </authorList>
    </citation>
    <scope>NUCLEOTIDE SEQUENCE</scope>
    <source>
        <strain evidence="9">NSJ-33</strain>
    </source>
</reference>
<feature type="transmembrane region" description="Helical" evidence="7">
    <location>
        <begin position="81"/>
        <end position="103"/>
    </location>
</feature>
<evidence type="ECO:0000256" key="3">
    <source>
        <dbReference type="ARBA" id="ARBA00022475"/>
    </source>
</evidence>
<sequence>MKQKSAPARMSSQARKYTMYGIVFALPWIIGFLAFTAYPIIASIVYSFTNFNGFAIKGFVGVENYVKFFTEAKNLNSLWNTLYMCVFSLPANIVFSLCMALLLSLNVKGQSVFRTIFYIPSVVSVVAASMVWVWVLNPSYGILNKFLMAIGVPANSVPGWMYDPNWTKPALILMGMWGSGGMMLIFLASIKGVPQSLYEAAELDGANAWNKFWHITMPGISPAMFYQLVTGIIGMFQYFTQAYIFSSSSGNVSAQDGGPGNSMLFYSLHLYNQAFKYMNMGFACAMAWILFIIIMIVTAIIFATSGWVQYGDGE</sequence>
<proteinExistence type="inferred from homology"/>
<evidence type="ECO:0000256" key="1">
    <source>
        <dbReference type="ARBA" id="ARBA00004651"/>
    </source>
</evidence>